<dbReference type="GO" id="GO:0010844">
    <property type="term" value="F:recombination hotspot binding"/>
    <property type="evidence" value="ECO:0007669"/>
    <property type="project" value="TreeGrafter"/>
</dbReference>
<dbReference type="AlphaFoldDB" id="A0A8C8S0F7"/>
<keyword evidence="8" id="KW-0805">Transcription regulation</keyword>
<dbReference type="InterPro" id="IPR050331">
    <property type="entry name" value="Zinc_finger"/>
</dbReference>
<keyword evidence="13" id="KW-1185">Reference proteome</keyword>
<dbReference type="InterPro" id="IPR044417">
    <property type="entry name" value="PRDM7_9_PR-SET"/>
</dbReference>
<protein>
    <submittedName>
        <fullName evidence="12">PR/SET domain 7</fullName>
    </submittedName>
</protein>
<reference evidence="12" key="2">
    <citation type="submission" date="2025-09" db="UniProtKB">
        <authorList>
            <consortium name="Ensembl"/>
        </authorList>
    </citation>
    <scope>IDENTIFICATION</scope>
</reference>
<evidence type="ECO:0000256" key="6">
    <source>
        <dbReference type="ARBA" id="ARBA00022691"/>
    </source>
</evidence>
<keyword evidence="4" id="KW-0489">Methyltransferase</keyword>
<keyword evidence="7" id="KW-0156">Chromatin regulator</keyword>
<evidence type="ECO:0000256" key="10">
    <source>
        <dbReference type="ARBA" id="ARBA00023242"/>
    </source>
</evidence>
<dbReference type="GO" id="GO:0010468">
    <property type="term" value="P:regulation of gene expression"/>
    <property type="evidence" value="ECO:0007669"/>
    <property type="project" value="TreeGrafter"/>
</dbReference>
<proteinExistence type="predicted"/>
<evidence type="ECO:0000313" key="13">
    <source>
        <dbReference type="Proteomes" id="UP000694393"/>
    </source>
</evidence>
<dbReference type="SUPFAM" id="SSF82199">
    <property type="entry name" value="SET domain"/>
    <property type="match status" value="1"/>
</dbReference>
<dbReference type="PROSITE" id="PS50280">
    <property type="entry name" value="SET"/>
    <property type="match status" value="1"/>
</dbReference>
<keyword evidence="3" id="KW-0158">Chromosome</keyword>
<accession>A0A8C8S0F7</accession>
<dbReference type="GO" id="GO:0042800">
    <property type="term" value="F:histone H3K4 methyltransferase activity"/>
    <property type="evidence" value="ECO:0007669"/>
    <property type="project" value="UniProtKB-ARBA"/>
</dbReference>
<dbReference type="GO" id="GO:0005634">
    <property type="term" value="C:nucleus"/>
    <property type="evidence" value="ECO:0007669"/>
    <property type="project" value="UniProtKB-SubCell"/>
</dbReference>
<keyword evidence="10" id="KW-0539">Nucleus</keyword>
<evidence type="ECO:0000256" key="8">
    <source>
        <dbReference type="ARBA" id="ARBA00023015"/>
    </source>
</evidence>
<comment type="subcellular location">
    <subcellularLocation>
        <location evidence="2">Chromosome</location>
    </subcellularLocation>
    <subcellularLocation>
        <location evidence="1">Nucleus</location>
    </subcellularLocation>
</comment>
<evidence type="ECO:0000259" key="11">
    <source>
        <dbReference type="PROSITE" id="PS50280"/>
    </source>
</evidence>
<dbReference type="PANTHER" id="PTHR16515">
    <property type="entry name" value="PR DOMAIN ZINC FINGER PROTEIN"/>
    <property type="match status" value="1"/>
</dbReference>
<evidence type="ECO:0000256" key="5">
    <source>
        <dbReference type="ARBA" id="ARBA00022679"/>
    </source>
</evidence>
<dbReference type="Gene3D" id="2.170.270.10">
    <property type="entry name" value="SET domain"/>
    <property type="match status" value="1"/>
</dbReference>
<dbReference type="GO" id="GO:0046975">
    <property type="term" value="F:histone H3K36 methyltransferase activity"/>
    <property type="evidence" value="ECO:0007669"/>
    <property type="project" value="TreeGrafter"/>
</dbReference>
<dbReference type="PANTHER" id="PTHR16515:SF10">
    <property type="entry name" value="HISTONE-LYSINE N-METHYLTRANSFERASE PRDM9-RELATED"/>
    <property type="match status" value="1"/>
</dbReference>
<evidence type="ECO:0000256" key="4">
    <source>
        <dbReference type="ARBA" id="ARBA00022603"/>
    </source>
</evidence>
<dbReference type="Proteomes" id="UP000694393">
    <property type="component" value="Unplaced"/>
</dbReference>
<dbReference type="GO" id="GO:0005694">
    <property type="term" value="C:chromosome"/>
    <property type="evidence" value="ECO:0007669"/>
    <property type="project" value="UniProtKB-SubCell"/>
</dbReference>
<evidence type="ECO:0000256" key="3">
    <source>
        <dbReference type="ARBA" id="ARBA00022454"/>
    </source>
</evidence>
<keyword evidence="9" id="KW-0804">Transcription</keyword>
<dbReference type="Pfam" id="PF21549">
    <property type="entry name" value="PRDM2_PR"/>
    <property type="match status" value="1"/>
</dbReference>
<evidence type="ECO:0000256" key="9">
    <source>
        <dbReference type="ARBA" id="ARBA00023163"/>
    </source>
</evidence>
<evidence type="ECO:0000313" key="12">
    <source>
        <dbReference type="Ensembl" id="ENSPCEP00000013096.1"/>
    </source>
</evidence>
<organism evidence="12 13">
    <name type="scientific">Pelusios castaneus</name>
    <name type="common">West African mud turtle</name>
    <dbReference type="NCBI Taxonomy" id="367368"/>
    <lineage>
        <taxon>Eukaryota</taxon>
        <taxon>Metazoa</taxon>
        <taxon>Chordata</taxon>
        <taxon>Craniata</taxon>
        <taxon>Vertebrata</taxon>
        <taxon>Euteleostomi</taxon>
        <taxon>Archelosauria</taxon>
        <taxon>Testudinata</taxon>
        <taxon>Testudines</taxon>
        <taxon>Pleurodira</taxon>
        <taxon>Pelomedusidae</taxon>
        <taxon>Pelusios</taxon>
    </lineage>
</organism>
<dbReference type="GO" id="GO:0032259">
    <property type="term" value="P:methylation"/>
    <property type="evidence" value="ECO:0007669"/>
    <property type="project" value="UniProtKB-KW"/>
</dbReference>
<feature type="domain" description="SET" evidence="11">
    <location>
        <begin position="69"/>
        <end position="183"/>
    </location>
</feature>
<dbReference type="GO" id="GO:0010845">
    <property type="term" value="P:positive regulation of reciprocal meiotic recombination"/>
    <property type="evidence" value="ECO:0007669"/>
    <property type="project" value="TreeGrafter"/>
</dbReference>
<dbReference type="FunFam" id="2.170.270.10:FF:000031">
    <property type="entry name" value="probable histone-lysine N-methyltransferase PRDM7"/>
    <property type="match status" value="1"/>
</dbReference>
<dbReference type="CDD" id="cd19193">
    <property type="entry name" value="PR-SET_PRDM7_9"/>
    <property type="match status" value="1"/>
</dbReference>
<keyword evidence="6" id="KW-0949">S-adenosyl-L-methionine</keyword>
<name>A0A8C8S0F7_9SAUR</name>
<evidence type="ECO:0000256" key="1">
    <source>
        <dbReference type="ARBA" id="ARBA00004123"/>
    </source>
</evidence>
<keyword evidence="5" id="KW-0808">Transferase</keyword>
<dbReference type="InterPro" id="IPR001214">
    <property type="entry name" value="SET_dom"/>
</dbReference>
<reference evidence="12" key="1">
    <citation type="submission" date="2025-08" db="UniProtKB">
        <authorList>
            <consortium name="Ensembl"/>
        </authorList>
    </citation>
    <scope>IDENTIFICATION</scope>
</reference>
<dbReference type="Ensembl" id="ENSPCET00000013569.1">
    <property type="protein sequence ID" value="ENSPCEP00000013096.1"/>
    <property type="gene ID" value="ENSPCEG00000010255.1"/>
</dbReference>
<dbReference type="InterPro" id="IPR046341">
    <property type="entry name" value="SET_dom_sf"/>
</dbReference>
<evidence type="ECO:0000256" key="2">
    <source>
        <dbReference type="ARBA" id="ARBA00004286"/>
    </source>
</evidence>
<sequence>MNRIDNQVIHPLSEVNGWSQCSVSPPIVVCEDCLTFFIEECSVHGPPTFIKDSIVETGQERRAALTLPPGMRIGLSSIPQAGLGVWNEADTLAVGVHFGPYDGKITEEEEAAHNGYSWLITKGRNWYVYIDGKDETNANWMRYVNCARDEEEQNLVAFQYHGKIYYRVCRAILPHCELLVWYGDEYGKELGIKWGTRWKSTEPPKGTKLQTLILLEASLGFGWHEANYRSFPGIKGRAPECHSGAHNF</sequence>
<evidence type="ECO:0000256" key="7">
    <source>
        <dbReference type="ARBA" id="ARBA00022853"/>
    </source>
</evidence>